<evidence type="ECO:0000256" key="1">
    <source>
        <dbReference type="ARBA" id="ARBA00001936"/>
    </source>
</evidence>
<evidence type="ECO:0000313" key="25">
    <source>
        <dbReference type="Proteomes" id="UP000835052"/>
    </source>
</evidence>
<sequence>MFVFSSKSKVFITKRWDPYGLVDEIEITPHRNESFHDDEDGSAVANEVAKKVRVFCWILTGKDNHEKRAKHVKETWLKRCDNFMFMSSEDDPNLPAIDLDVSEGREFLWAKTKKAFGFIYDNHWSDYDWFLKADDDTYVVMENLRFMLLTHSPEEPIHFGCKFRPYTEAGYHSGGAGYVLSRMALKKFVIEALPNGTLCSPQNGGAEDVEIGRCLEAVGVKAGDSRDSDGKHRFMPFIPSHHLKPGHFNAKHWFWKYIYYPFEQGSKCCSEYAVSFHYVNKDWMYLLEYLIYRLKPDGIDQILKVAENETVLQAAFRVAKSKQGAEDVFKDAVLPS</sequence>
<comment type="pathway">
    <text evidence="3">Protein modification; protein glycosylation.</text>
</comment>
<keyword evidence="16" id="KW-0325">Glycoprotein</keyword>
<dbReference type="GO" id="GO:0030145">
    <property type="term" value="F:manganese ion binding"/>
    <property type="evidence" value="ECO:0007669"/>
    <property type="project" value="UniProtKB-ARBA"/>
</dbReference>
<keyword evidence="8" id="KW-0808">Transferase</keyword>
<comment type="subunit">
    <text evidence="5">Homodimer; disulfide-linked.</text>
</comment>
<name>A0A8S1HPT4_9PELO</name>
<keyword evidence="14" id="KW-0472">Membrane</keyword>
<proteinExistence type="inferred from homology"/>
<comment type="caution">
    <text evidence="24">The sequence shown here is derived from an EMBL/GenBank/DDBJ whole genome shotgun (WGS) entry which is preliminary data.</text>
</comment>
<evidence type="ECO:0000256" key="6">
    <source>
        <dbReference type="ARBA" id="ARBA00012557"/>
    </source>
</evidence>
<evidence type="ECO:0000256" key="9">
    <source>
        <dbReference type="ARBA" id="ARBA00022692"/>
    </source>
</evidence>
<evidence type="ECO:0000256" key="17">
    <source>
        <dbReference type="ARBA" id="ARBA00023211"/>
    </source>
</evidence>
<dbReference type="InterPro" id="IPR003378">
    <property type="entry name" value="Fringe-like_glycosylTrfase"/>
</dbReference>
<dbReference type="Pfam" id="PF02434">
    <property type="entry name" value="Fringe"/>
    <property type="match status" value="1"/>
</dbReference>
<evidence type="ECO:0000256" key="15">
    <source>
        <dbReference type="ARBA" id="ARBA00023157"/>
    </source>
</evidence>
<evidence type="ECO:0000256" key="5">
    <source>
        <dbReference type="ARBA" id="ARBA00011748"/>
    </source>
</evidence>
<keyword evidence="17" id="KW-0464">Manganese</keyword>
<evidence type="ECO:0000256" key="8">
    <source>
        <dbReference type="ARBA" id="ARBA00022679"/>
    </source>
</evidence>
<accession>A0A8S1HPT4</accession>
<evidence type="ECO:0000256" key="19">
    <source>
        <dbReference type="ARBA" id="ARBA00041226"/>
    </source>
</evidence>
<evidence type="ECO:0000259" key="23">
    <source>
        <dbReference type="Pfam" id="PF02434"/>
    </source>
</evidence>
<evidence type="ECO:0000256" key="2">
    <source>
        <dbReference type="ARBA" id="ARBA00004606"/>
    </source>
</evidence>
<evidence type="ECO:0000256" key="7">
    <source>
        <dbReference type="ARBA" id="ARBA00022676"/>
    </source>
</evidence>
<keyword evidence="10" id="KW-0479">Metal-binding</keyword>
<protein>
    <recommendedName>
        <fullName evidence="18">Glycoprotein-N-acetylgalactosamine 3-beta-galactosyltransferase 1</fullName>
        <ecNumber evidence="6">2.4.1.122</ecNumber>
    </recommendedName>
    <alternativeName>
        <fullName evidence="20">Core 1 O-glycan T-synthase</fullName>
    </alternativeName>
    <alternativeName>
        <fullName evidence="21">Core 1 UDP-galactose:N-acetylgalactosamine-alpha-R beta 1,3-galactosyltransferase 1</fullName>
    </alternativeName>
    <alternativeName>
        <fullName evidence="19">Core 1 beta1,3-galactosyltransferase 1</fullName>
    </alternativeName>
</protein>
<dbReference type="GO" id="GO:0016263">
    <property type="term" value="F:glycoprotein-N-acetylgalactosamine 3-beta-galactosyltransferase activity"/>
    <property type="evidence" value="ECO:0007669"/>
    <property type="project" value="UniProtKB-EC"/>
</dbReference>
<keyword evidence="12" id="KW-0735">Signal-anchor</keyword>
<dbReference type="Gene3D" id="3.90.550.50">
    <property type="match status" value="1"/>
</dbReference>
<dbReference type="OrthoDB" id="414175at2759"/>
<evidence type="ECO:0000256" key="12">
    <source>
        <dbReference type="ARBA" id="ARBA00022968"/>
    </source>
</evidence>
<dbReference type="GO" id="GO:0000166">
    <property type="term" value="F:nucleotide binding"/>
    <property type="evidence" value="ECO:0007669"/>
    <property type="project" value="UniProtKB-KW"/>
</dbReference>
<reference evidence="24" key="1">
    <citation type="submission" date="2020-10" db="EMBL/GenBank/DDBJ databases">
        <authorList>
            <person name="Kikuchi T."/>
        </authorList>
    </citation>
    <scope>NUCLEOTIDE SEQUENCE</scope>
    <source>
        <strain evidence="24">NKZ352</strain>
    </source>
</reference>
<dbReference type="FunFam" id="3.90.550.50:FF:000017">
    <property type="entry name" value="Glycoprotein-N-acetylgalactosamine 3-beta-galactosyltransferase 1"/>
    <property type="match status" value="1"/>
</dbReference>
<dbReference type="EMBL" id="CAJGYM010000133">
    <property type="protein sequence ID" value="CAD6198646.1"/>
    <property type="molecule type" value="Genomic_DNA"/>
</dbReference>
<evidence type="ECO:0000256" key="20">
    <source>
        <dbReference type="ARBA" id="ARBA00042009"/>
    </source>
</evidence>
<evidence type="ECO:0000256" key="11">
    <source>
        <dbReference type="ARBA" id="ARBA00022741"/>
    </source>
</evidence>
<organism evidence="24 25">
    <name type="scientific">Caenorhabditis auriculariae</name>
    <dbReference type="NCBI Taxonomy" id="2777116"/>
    <lineage>
        <taxon>Eukaryota</taxon>
        <taxon>Metazoa</taxon>
        <taxon>Ecdysozoa</taxon>
        <taxon>Nematoda</taxon>
        <taxon>Chromadorea</taxon>
        <taxon>Rhabditida</taxon>
        <taxon>Rhabditina</taxon>
        <taxon>Rhabditomorpha</taxon>
        <taxon>Rhabditoidea</taxon>
        <taxon>Rhabditidae</taxon>
        <taxon>Peloderinae</taxon>
        <taxon>Caenorhabditis</taxon>
    </lineage>
</organism>
<comment type="similarity">
    <text evidence="4">Belongs to the glycosyltransferase 31 family. Beta3-Gal-T subfamily.</text>
</comment>
<evidence type="ECO:0000256" key="3">
    <source>
        <dbReference type="ARBA" id="ARBA00004922"/>
    </source>
</evidence>
<keyword evidence="11" id="KW-0547">Nucleotide-binding</keyword>
<evidence type="ECO:0000256" key="4">
    <source>
        <dbReference type="ARBA" id="ARBA00006462"/>
    </source>
</evidence>
<evidence type="ECO:0000256" key="13">
    <source>
        <dbReference type="ARBA" id="ARBA00022989"/>
    </source>
</evidence>
<evidence type="ECO:0000256" key="18">
    <source>
        <dbReference type="ARBA" id="ARBA00040898"/>
    </source>
</evidence>
<evidence type="ECO:0000256" key="10">
    <source>
        <dbReference type="ARBA" id="ARBA00022723"/>
    </source>
</evidence>
<dbReference type="GO" id="GO:0016020">
    <property type="term" value="C:membrane"/>
    <property type="evidence" value="ECO:0007669"/>
    <property type="project" value="UniProtKB-SubCell"/>
</dbReference>
<evidence type="ECO:0000313" key="24">
    <source>
        <dbReference type="EMBL" id="CAD6198646.1"/>
    </source>
</evidence>
<keyword evidence="13" id="KW-1133">Transmembrane helix</keyword>
<dbReference type="PANTHER" id="PTHR23033:SF14">
    <property type="entry name" value="GLYCOPROTEIN-N-ACETYLGALACTOSAMINE 3-BETA-GALACTOSYLTRANSFERASE 1-RELATED"/>
    <property type="match status" value="1"/>
</dbReference>
<evidence type="ECO:0000256" key="21">
    <source>
        <dbReference type="ARBA" id="ARBA00043065"/>
    </source>
</evidence>
<dbReference type="Proteomes" id="UP000835052">
    <property type="component" value="Unassembled WGS sequence"/>
</dbReference>
<keyword evidence="7" id="KW-0328">Glycosyltransferase</keyword>
<dbReference type="InterPro" id="IPR026050">
    <property type="entry name" value="C1GALT1/C1GALT1_chp1"/>
</dbReference>
<evidence type="ECO:0000256" key="22">
    <source>
        <dbReference type="ARBA" id="ARBA00059245"/>
    </source>
</evidence>
<keyword evidence="9" id="KW-0812">Transmembrane</keyword>
<comment type="function">
    <text evidence="22">Glycosyltransferase that generates the core 1 O-glycan Gal-beta1-3GalNAc-alpha1-Ser/Thr (T antigen), which is a precursor for many extended O-glycans in glycoproteins.</text>
</comment>
<feature type="domain" description="Fringe-like glycosyltransferase" evidence="23">
    <location>
        <begin position="53"/>
        <end position="221"/>
    </location>
</feature>
<comment type="subcellular location">
    <subcellularLocation>
        <location evidence="2">Membrane</location>
        <topology evidence="2">Single-pass type II membrane protein</topology>
    </subcellularLocation>
</comment>
<comment type="cofactor">
    <cofactor evidence="1">
        <name>Mn(2+)</name>
        <dbReference type="ChEBI" id="CHEBI:29035"/>
    </cofactor>
</comment>
<dbReference type="AlphaFoldDB" id="A0A8S1HPT4"/>
<dbReference type="EC" id="2.4.1.122" evidence="6"/>
<dbReference type="PANTHER" id="PTHR23033">
    <property type="entry name" value="BETA1,3-GALACTOSYLTRANSFERASE"/>
    <property type="match status" value="1"/>
</dbReference>
<evidence type="ECO:0000256" key="16">
    <source>
        <dbReference type="ARBA" id="ARBA00023180"/>
    </source>
</evidence>
<gene>
    <name evidence="24" type="ORF">CAUJ_LOCUS14552</name>
</gene>
<evidence type="ECO:0000256" key="14">
    <source>
        <dbReference type="ARBA" id="ARBA00023136"/>
    </source>
</evidence>
<keyword evidence="25" id="KW-1185">Reference proteome</keyword>
<keyword evidence="15" id="KW-1015">Disulfide bond</keyword>